<keyword evidence="1" id="KW-0472">Membrane</keyword>
<keyword evidence="1" id="KW-1133">Transmembrane helix</keyword>
<feature type="transmembrane region" description="Helical" evidence="1">
    <location>
        <begin position="15"/>
        <end position="35"/>
    </location>
</feature>
<dbReference type="Gene3D" id="1.20.5.2280">
    <property type="match status" value="1"/>
</dbReference>
<proteinExistence type="predicted"/>
<evidence type="ECO:0000256" key="1">
    <source>
        <dbReference type="SAM" id="Phobius"/>
    </source>
</evidence>
<dbReference type="STRING" id="655353.SAMN04488056_1235"/>
<name>A0A1I5MRC3_9HYPH</name>
<accession>A0A1I5MRC3</accession>
<dbReference type="RefSeq" id="WP_139229365.1">
    <property type="nucleotide sequence ID" value="NZ_FOVR01000023.1"/>
</dbReference>
<gene>
    <name evidence="2" type="ORF">SAMN04488056_1235</name>
</gene>
<evidence type="ECO:0000313" key="3">
    <source>
        <dbReference type="Proteomes" id="UP000199236"/>
    </source>
</evidence>
<dbReference type="Proteomes" id="UP000199236">
    <property type="component" value="Unassembled WGS sequence"/>
</dbReference>
<dbReference type="OrthoDB" id="8450457at2"/>
<protein>
    <submittedName>
        <fullName evidence="2">Uncharacterized protein</fullName>
    </submittedName>
</protein>
<keyword evidence="1" id="KW-0812">Transmembrane</keyword>
<sequence length="93" mass="10931">MKENEYEGWRIDRRIPVPTLMVLFVYSLGIVWWAATTEGRIGKLEADFKRQSSQSQTISSQDRRVTILETKIDNLSQDIRDLKNLIEKRYSTP</sequence>
<keyword evidence="3" id="KW-1185">Reference proteome</keyword>
<evidence type="ECO:0000313" key="2">
    <source>
        <dbReference type="EMBL" id="SFP12073.1"/>
    </source>
</evidence>
<reference evidence="2 3" key="1">
    <citation type="submission" date="2016-10" db="EMBL/GenBank/DDBJ databases">
        <authorList>
            <person name="de Groot N.N."/>
        </authorList>
    </citation>
    <scope>NUCLEOTIDE SEQUENCE [LARGE SCALE GENOMIC DNA]</scope>
    <source>
        <strain evidence="2 3">CGMCC 1.9157</strain>
    </source>
</reference>
<dbReference type="AlphaFoldDB" id="A0A1I5MRC3"/>
<dbReference type="EMBL" id="FOVR01000023">
    <property type="protein sequence ID" value="SFP12073.1"/>
    <property type="molecule type" value="Genomic_DNA"/>
</dbReference>
<organism evidence="2 3">
    <name type="scientific">Cohaesibacter marisflavi</name>
    <dbReference type="NCBI Taxonomy" id="655353"/>
    <lineage>
        <taxon>Bacteria</taxon>
        <taxon>Pseudomonadati</taxon>
        <taxon>Pseudomonadota</taxon>
        <taxon>Alphaproteobacteria</taxon>
        <taxon>Hyphomicrobiales</taxon>
        <taxon>Cohaesibacteraceae</taxon>
    </lineage>
</organism>